<dbReference type="InterPro" id="IPR036890">
    <property type="entry name" value="HATPase_C_sf"/>
</dbReference>
<dbReference type="InterPro" id="IPR003018">
    <property type="entry name" value="GAF"/>
</dbReference>
<dbReference type="SMART" id="SM00091">
    <property type="entry name" value="PAS"/>
    <property type="match status" value="2"/>
</dbReference>
<dbReference type="SMART" id="SM00388">
    <property type="entry name" value="HisKA"/>
    <property type="match status" value="1"/>
</dbReference>
<dbReference type="CDD" id="cd00130">
    <property type="entry name" value="PAS"/>
    <property type="match status" value="1"/>
</dbReference>
<dbReference type="AlphaFoldDB" id="A0A6I6A4H9"/>
<keyword evidence="12" id="KW-1185">Reference proteome</keyword>
<keyword evidence="3 6" id="KW-0597">Phosphoprotein</keyword>
<evidence type="ECO:0000259" key="8">
    <source>
        <dbReference type="PROSITE" id="PS50109"/>
    </source>
</evidence>
<reference evidence="11 12" key="1">
    <citation type="submission" date="2019-09" db="EMBL/GenBank/DDBJ databases">
        <title>Gimesia benthica sp. nov., a novel bacterium isolated from deep-sea water of the Northwest Indian Ocean.</title>
        <authorList>
            <person name="Dai X."/>
        </authorList>
    </citation>
    <scope>NUCLEOTIDE SEQUENCE [LARGE SCALE GENOMIC DNA]</scope>
    <source>
        <strain evidence="11 12">E7</strain>
    </source>
</reference>
<sequence>MRSEVLVQRSSEALPEIRLILELISKGNSLTDTLTTLIEYLESKCEDMVCSILLLDEENRLRNGAALHLPEEYVRLTDGALIGPEVGSCGAAAYHNRQVVVTDIETDPLWKDFKDLALQFDLRACWSTPIRSSTGAVLGTFAIYYHKPGEPTEYHRHLIEQAVYLAAIAIEHVRIEADLQKSEQESHRLRQHLQEAIESLTEGFVIYDSDDRLVMCNSKYLEIYSESKDILVPGQRFEDHIRISAYRGQVADAVGREEEWIKERICQHQNPAGSFRQKLCNGRWLKISEQRTAEGGISGVRTDITQQVLYEEKLRKSIHLIETIRKLLSQYISDTNPDKVFDDLLQTFLNITDSESGFFGEVRQTKAGMYDLIPRASCYRASLTADWECAEVDKNRTREFFEQQGLFERIITDKESLIVNDIQRDYEGDTTAAGGSEVGEIKSFLVLPVFSQGELSGVAGIANCPSGYDEALIEFIRPLLAAAGTLLADYRNEVRRQENERALQISEERFSKVFRLSPISKVILSLSTGTVIDVNESFLTTTRYQREEVIGKTIHELQFFPDDSYWEEIMQSVCSNGHVYEQELVARVNGGENRTMDCSAWIIESDDEPLLLLMIKDLTEQRQTEEQNRQMQIQLQHSQKIKAIGQLAAGVAHEFNNILVGINLNAELMLLTPEEQIPEDFREPLREIQKSGERAAELVKQLLAFGRKKAPNTSWFDVNALIMNHRAMIQRILGDSVKLILDLSPMAGMVWADEAEIEQALMNLVVNARDAMASGGELILRTQNVNLTAAQMADQSGCLPGSYTLLTVSDTGCGMTPEVLERIFEPFFTTKPAAEGTGLGLSTVQRNLSDNSGFISVESQPEEGTQFRVYLPQEQRIKARKTRQTEVPTNKKQMAGGSETILVCDDEPIVLSTISALLSRLGYKVLRALGPVEALKTVETHTEAISLLCTDFNMPQINGVELAQRLMEMRPELKVVYLSGIAEKIPASALTGGSLVIQKPANLGELSVVIRQVLDEGANQKV</sequence>
<dbReference type="SMART" id="SM00387">
    <property type="entry name" value="HATPase_c"/>
    <property type="match status" value="1"/>
</dbReference>
<dbReference type="SUPFAM" id="SSF55874">
    <property type="entry name" value="ATPase domain of HSP90 chaperone/DNA topoisomerase II/histidine kinase"/>
    <property type="match status" value="1"/>
</dbReference>
<dbReference type="PRINTS" id="PR00344">
    <property type="entry name" value="BCTRLSENSOR"/>
</dbReference>
<keyword evidence="5" id="KW-0418">Kinase</keyword>
<dbReference type="Pfam" id="PF13185">
    <property type="entry name" value="GAF_2"/>
    <property type="match status" value="2"/>
</dbReference>
<dbReference type="PROSITE" id="PS50112">
    <property type="entry name" value="PAS"/>
    <property type="match status" value="1"/>
</dbReference>
<dbReference type="InterPro" id="IPR000014">
    <property type="entry name" value="PAS"/>
</dbReference>
<proteinExistence type="predicted"/>
<dbReference type="Proteomes" id="UP000427281">
    <property type="component" value="Chromosome"/>
</dbReference>
<dbReference type="InterPro" id="IPR035965">
    <property type="entry name" value="PAS-like_dom_sf"/>
</dbReference>
<evidence type="ECO:0000259" key="10">
    <source>
        <dbReference type="PROSITE" id="PS50112"/>
    </source>
</evidence>
<comment type="catalytic activity">
    <reaction evidence="1">
        <text>ATP + protein L-histidine = ADP + protein N-phospho-L-histidine.</text>
        <dbReference type="EC" id="2.7.13.3"/>
    </reaction>
</comment>
<dbReference type="Pfam" id="PF02518">
    <property type="entry name" value="HATPase_c"/>
    <property type="match status" value="1"/>
</dbReference>
<dbReference type="Gene3D" id="3.30.450.40">
    <property type="match status" value="2"/>
</dbReference>
<dbReference type="InterPro" id="IPR036097">
    <property type="entry name" value="HisK_dim/P_sf"/>
</dbReference>
<dbReference type="NCBIfam" id="TIGR00229">
    <property type="entry name" value="sensory_box"/>
    <property type="match status" value="1"/>
</dbReference>
<feature type="domain" description="Histidine kinase" evidence="8">
    <location>
        <begin position="650"/>
        <end position="875"/>
    </location>
</feature>
<dbReference type="InterPro" id="IPR003594">
    <property type="entry name" value="HATPase_dom"/>
</dbReference>
<evidence type="ECO:0000256" key="3">
    <source>
        <dbReference type="ARBA" id="ARBA00022553"/>
    </source>
</evidence>
<dbReference type="InterPro" id="IPR011006">
    <property type="entry name" value="CheY-like_superfamily"/>
</dbReference>
<dbReference type="InterPro" id="IPR003661">
    <property type="entry name" value="HisK_dim/P_dom"/>
</dbReference>
<accession>A0A6I6A4H9</accession>
<feature type="coiled-coil region" evidence="7">
    <location>
        <begin position="165"/>
        <end position="199"/>
    </location>
</feature>
<dbReference type="SUPFAM" id="SSF52172">
    <property type="entry name" value="CheY-like"/>
    <property type="match status" value="1"/>
</dbReference>
<dbReference type="SUPFAM" id="SSF47384">
    <property type="entry name" value="Homodimeric domain of signal transducing histidine kinase"/>
    <property type="match status" value="1"/>
</dbReference>
<evidence type="ECO:0000256" key="5">
    <source>
        <dbReference type="ARBA" id="ARBA00022777"/>
    </source>
</evidence>
<gene>
    <name evidence="11" type="ORF">F1728_00715</name>
</gene>
<dbReference type="InterPro" id="IPR001789">
    <property type="entry name" value="Sig_transdc_resp-reg_receiver"/>
</dbReference>
<dbReference type="GO" id="GO:0000155">
    <property type="term" value="F:phosphorelay sensor kinase activity"/>
    <property type="evidence" value="ECO:0007669"/>
    <property type="project" value="InterPro"/>
</dbReference>
<evidence type="ECO:0000256" key="2">
    <source>
        <dbReference type="ARBA" id="ARBA00012438"/>
    </source>
</evidence>
<dbReference type="EC" id="2.7.13.3" evidence="2"/>
<dbReference type="SUPFAM" id="SSF55785">
    <property type="entry name" value="PYP-like sensor domain (PAS domain)"/>
    <property type="match status" value="2"/>
</dbReference>
<dbReference type="Gene3D" id="3.30.565.10">
    <property type="entry name" value="Histidine kinase-like ATPase, C-terminal domain"/>
    <property type="match status" value="1"/>
</dbReference>
<dbReference type="Pfam" id="PF13426">
    <property type="entry name" value="PAS_9"/>
    <property type="match status" value="1"/>
</dbReference>
<evidence type="ECO:0000259" key="9">
    <source>
        <dbReference type="PROSITE" id="PS50110"/>
    </source>
</evidence>
<dbReference type="EMBL" id="CP043930">
    <property type="protein sequence ID" value="QGQ21307.1"/>
    <property type="molecule type" value="Genomic_DNA"/>
</dbReference>
<evidence type="ECO:0000313" key="12">
    <source>
        <dbReference type="Proteomes" id="UP000427281"/>
    </source>
</evidence>
<dbReference type="InterPro" id="IPR029016">
    <property type="entry name" value="GAF-like_dom_sf"/>
</dbReference>
<name>A0A6I6A4H9_9PLAN</name>
<dbReference type="Gene3D" id="1.10.287.130">
    <property type="match status" value="1"/>
</dbReference>
<evidence type="ECO:0000313" key="11">
    <source>
        <dbReference type="EMBL" id="QGQ21307.1"/>
    </source>
</evidence>
<dbReference type="SMART" id="SM00065">
    <property type="entry name" value="GAF"/>
    <property type="match status" value="2"/>
</dbReference>
<dbReference type="PANTHER" id="PTHR43065">
    <property type="entry name" value="SENSOR HISTIDINE KINASE"/>
    <property type="match status" value="1"/>
</dbReference>
<dbReference type="SMART" id="SM00448">
    <property type="entry name" value="REC"/>
    <property type="match status" value="1"/>
</dbReference>
<dbReference type="CDD" id="cd00082">
    <property type="entry name" value="HisKA"/>
    <property type="match status" value="1"/>
</dbReference>
<keyword evidence="4" id="KW-0808">Transferase</keyword>
<evidence type="ECO:0000256" key="1">
    <source>
        <dbReference type="ARBA" id="ARBA00000085"/>
    </source>
</evidence>
<dbReference type="Pfam" id="PF00512">
    <property type="entry name" value="HisKA"/>
    <property type="match status" value="1"/>
</dbReference>
<evidence type="ECO:0000256" key="4">
    <source>
        <dbReference type="ARBA" id="ARBA00022679"/>
    </source>
</evidence>
<dbReference type="InterPro" id="IPR005467">
    <property type="entry name" value="His_kinase_dom"/>
</dbReference>
<dbReference type="Pfam" id="PF12860">
    <property type="entry name" value="PAS_7"/>
    <property type="match status" value="1"/>
</dbReference>
<dbReference type="Pfam" id="PF00072">
    <property type="entry name" value="Response_reg"/>
    <property type="match status" value="1"/>
</dbReference>
<dbReference type="InterPro" id="IPR004358">
    <property type="entry name" value="Sig_transdc_His_kin-like_C"/>
</dbReference>
<dbReference type="SUPFAM" id="SSF55781">
    <property type="entry name" value="GAF domain-like"/>
    <property type="match status" value="2"/>
</dbReference>
<dbReference type="PANTHER" id="PTHR43065:SF42">
    <property type="entry name" value="TWO-COMPONENT SENSOR PPRA"/>
    <property type="match status" value="1"/>
</dbReference>
<evidence type="ECO:0000256" key="6">
    <source>
        <dbReference type="PROSITE-ProRule" id="PRU00169"/>
    </source>
</evidence>
<dbReference type="Gene3D" id="3.30.450.20">
    <property type="entry name" value="PAS domain"/>
    <property type="match status" value="2"/>
</dbReference>
<dbReference type="KEGG" id="gim:F1728_00715"/>
<evidence type="ECO:0000256" key="7">
    <source>
        <dbReference type="SAM" id="Coils"/>
    </source>
</evidence>
<keyword evidence="7" id="KW-0175">Coiled coil</keyword>
<dbReference type="PROSITE" id="PS50110">
    <property type="entry name" value="RESPONSE_REGULATORY"/>
    <property type="match status" value="1"/>
</dbReference>
<dbReference type="Gene3D" id="3.40.50.2300">
    <property type="match status" value="1"/>
</dbReference>
<feature type="domain" description="Response regulatory" evidence="9">
    <location>
        <begin position="900"/>
        <end position="1014"/>
    </location>
</feature>
<feature type="domain" description="PAS" evidence="10">
    <location>
        <begin position="506"/>
        <end position="563"/>
    </location>
</feature>
<feature type="coiled-coil region" evidence="7">
    <location>
        <begin position="480"/>
        <end position="507"/>
    </location>
</feature>
<feature type="modified residue" description="4-aspartylphosphate" evidence="6">
    <location>
        <position position="951"/>
    </location>
</feature>
<dbReference type="PROSITE" id="PS50109">
    <property type="entry name" value="HIS_KIN"/>
    <property type="match status" value="1"/>
</dbReference>
<protein>
    <recommendedName>
        <fullName evidence="2">histidine kinase</fullName>
        <ecNumber evidence="2">2.7.13.3</ecNumber>
    </recommendedName>
</protein>
<organism evidence="11 12">
    <name type="scientific">Gimesia benthica</name>
    <dbReference type="NCBI Taxonomy" id="2608982"/>
    <lineage>
        <taxon>Bacteria</taxon>
        <taxon>Pseudomonadati</taxon>
        <taxon>Planctomycetota</taxon>
        <taxon>Planctomycetia</taxon>
        <taxon>Planctomycetales</taxon>
        <taxon>Planctomycetaceae</taxon>
        <taxon>Gimesia</taxon>
    </lineage>
</organism>